<comment type="similarity">
    <text evidence="1">Belongs to the cytochrome P450 family.</text>
</comment>
<dbReference type="Pfam" id="PF00067">
    <property type="entry name" value="p450"/>
    <property type="match status" value="1"/>
</dbReference>
<evidence type="ECO:0000256" key="5">
    <source>
        <dbReference type="ARBA" id="ARBA00023004"/>
    </source>
</evidence>
<dbReference type="CDD" id="cd11078">
    <property type="entry name" value="CYP130-like"/>
    <property type="match status" value="1"/>
</dbReference>
<dbReference type="OrthoDB" id="544091at2"/>
<dbReference type="GO" id="GO:0051537">
    <property type="term" value="F:2 iron, 2 sulfur cluster binding"/>
    <property type="evidence" value="ECO:0007669"/>
    <property type="project" value="InterPro"/>
</dbReference>
<keyword evidence="3" id="KW-0479">Metal-binding</keyword>
<keyword evidence="2" id="KW-0349">Heme</keyword>
<dbReference type="RefSeq" id="WP_130355722.1">
    <property type="nucleotide sequence ID" value="NZ_SGXC01000001.1"/>
</dbReference>
<gene>
    <name evidence="9" type="ORF">EV675_0361</name>
</gene>
<feature type="domain" description="2Fe-2S ferredoxin-type" evidence="7">
    <location>
        <begin position="693"/>
        <end position="780"/>
    </location>
</feature>
<dbReference type="InterPro" id="IPR008333">
    <property type="entry name" value="Cbr1-like_FAD-bd_dom"/>
</dbReference>
<dbReference type="Gene3D" id="3.10.20.30">
    <property type="match status" value="1"/>
</dbReference>
<dbReference type="Pfam" id="PF00970">
    <property type="entry name" value="FAD_binding_6"/>
    <property type="match status" value="1"/>
</dbReference>
<dbReference type="PANTHER" id="PTHR46696:SF6">
    <property type="entry name" value="P450, PUTATIVE (EUROFUNG)-RELATED"/>
    <property type="match status" value="1"/>
</dbReference>
<dbReference type="SUPFAM" id="SSF48264">
    <property type="entry name" value="Cytochrome P450"/>
    <property type="match status" value="1"/>
</dbReference>
<dbReference type="GO" id="GO:0005506">
    <property type="term" value="F:iron ion binding"/>
    <property type="evidence" value="ECO:0007669"/>
    <property type="project" value="InterPro"/>
</dbReference>
<sequence length="780" mass="87104">MAAPPPRAGGCPIHHDAAPAGLGPTGCPVSAGAAGFDPFENGYQQDPPEYVRWAREQEPIFYSPRLGYWVVTRYEAIKAIFRDNLTFSPSIALEKITPTGPEANAVLEQYGYAMNRTLVNEDEPAHMPRRRILMEPFTPEHLKHHEPMVRRLAREYVDRFIDDGRADLVDQMLWEVPLTVALHFLGVPEEDMDTLRRYSIAHTVNTWGRPKPEEQVAVAHAVGNFWQYAGKVLEKMRQAPDQPGWMRYGIRKQQEHPEVVTDSYLHSMMMAGIVAAHETTANATANAIKLLLQHPEAWREICEDPGLIPSAVEECLRHNGSVAAWRRLVTRDTRIEGVDIPAGSKLLIVTSSANHDDRHFADADFFDIRRENASDHLTFGYGSHQCMGKNLARMEMQIFLQELTRRLPHMRLADQRFTYVPNTSFRGPEHLWVEWDPARNPERRDAALLQAQPPVRIGEPSRHAIARGVVVESATPVADGIVKLRLVSPDGRALPRWTPGSHIDVECGEPERSRQYSLCGDPADAGALEIAVLHEPQGRGGSSWIHGNVRVGDKLRIRGPRNHFRMDETAARLILVAGGIGITPIAAMARRARELGMDYELHYSGRSRAAMAFLDELAALHGSRLRVYVSEEGRRNDLAALLGQPREGWKICACGPRRMLEALEAHCAAWPDDALRIEHFESNLPQLDPAKEHAFEVELKDSGITVTVPADRTVLAALRAANIDVPSDCEEGLCGSCEVRVLAGQVDHRDMVLTRAEREANDRMMTCCSRACGGKLVLEL</sequence>
<keyword evidence="10" id="KW-1185">Reference proteome</keyword>
<dbReference type="FunFam" id="1.10.630.10:FF:000018">
    <property type="entry name" value="Cytochrome P450 monooxygenase"/>
    <property type="match status" value="1"/>
</dbReference>
<dbReference type="InterPro" id="IPR017972">
    <property type="entry name" value="Cyt_P450_CS"/>
</dbReference>
<dbReference type="PRINTS" id="PR00359">
    <property type="entry name" value="BP450"/>
</dbReference>
<dbReference type="PROSITE" id="PS51085">
    <property type="entry name" value="2FE2S_FER_2"/>
    <property type="match status" value="1"/>
</dbReference>
<feature type="domain" description="FAD-binding FR-type" evidence="8">
    <location>
        <begin position="464"/>
        <end position="567"/>
    </location>
</feature>
<accession>A0A4Q7NH96</accession>
<dbReference type="Gene3D" id="2.40.30.10">
    <property type="entry name" value="Translation factors"/>
    <property type="match status" value="1"/>
</dbReference>
<dbReference type="CDD" id="cd06185">
    <property type="entry name" value="PDR_like"/>
    <property type="match status" value="1"/>
</dbReference>
<dbReference type="SUPFAM" id="SSF54292">
    <property type="entry name" value="2Fe-2S ferredoxin-like"/>
    <property type="match status" value="1"/>
</dbReference>
<dbReference type="GO" id="GO:0016705">
    <property type="term" value="F:oxidoreductase activity, acting on paired donors, with incorporation or reduction of molecular oxygen"/>
    <property type="evidence" value="ECO:0007669"/>
    <property type="project" value="InterPro"/>
</dbReference>
<dbReference type="PANTHER" id="PTHR46696">
    <property type="entry name" value="P450, PUTATIVE (EUROFUNG)-RELATED"/>
    <property type="match status" value="1"/>
</dbReference>
<dbReference type="InterPro" id="IPR006058">
    <property type="entry name" value="2Fe2S_fd_BS"/>
</dbReference>
<evidence type="ECO:0000313" key="9">
    <source>
        <dbReference type="EMBL" id="RZS84344.1"/>
    </source>
</evidence>
<dbReference type="Gene3D" id="3.40.50.80">
    <property type="entry name" value="Nucleotide-binding domain of ferredoxin-NADP reductase (FNR) module"/>
    <property type="match status" value="1"/>
</dbReference>
<keyword evidence="6" id="KW-0503">Monooxygenase</keyword>
<organism evidence="9 10">
    <name type="scientific">Pigmentiphaga kullae</name>
    <dbReference type="NCBI Taxonomy" id="151784"/>
    <lineage>
        <taxon>Bacteria</taxon>
        <taxon>Pseudomonadati</taxon>
        <taxon>Pseudomonadota</taxon>
        <taxon>Betaproteobacteria</taxon>
        <taxon>Burkholderiales</taxon>
        <taxon>Alcaligenaceae</taxon>
        <taxon>Pigmentiphaga</taxon>
    </lineage>
</organism>
<name>A0A4Q7NH96_9BURK</name>
<dbReference type="GO" id="GO:0020037">
    <property type="term" value="F:heme binding"/>
    <property type="evidence" value="ECO:0007669"/>
    <property type="project" value="InterPro"/>
</dbReference>
<dbReference type="GO" id="GO:0004497">
    <property type="term" value="F:monooxygenase activity"/>
    <property type="evidence" value="ECO:0007669"/>
    <property type="project" value="UniProtKB-KW"/>
</dbReference>
<evidence type="ECO:0000256" key="6">
    <source>
        <dbReference type="ARBA" id="ARBA00023033"/>
    </source>
</evidence>
<evidence type="ECO:0000259" key="7">
    <source>
        <dbReference type="PROSITE" id="PS51085"/>
    </source>
</evidence>
<proteinExistence type="inferred from homology"/>
<evidence type="ECO:0000256" key="1">
    <source>
        <dbReference type="ARBA" id="ARBA00010617"/>
    </source>
</evidence>
<dbReference type="AlphaFoldDB" id="A0A4Q7NH96"/>
<dbReference type="InterPro" id="IPR017927">
    <property type="entry name" value="FAD-bd_FR_type"/>
</dbReference>
<dbReference type="Pfam" id="PF00111">
    <property type="entry name" value="Fer2"/>
    <property type="match status" value="1"/>
</dbReference>
<dbReference type="InterPro" id="IPR001128">
    <property type="entry name" value="Cyt_P450"/>
</dbReference>
<dbReference type="InterPro" id="IPR036010">
    <property type="entry name" value="2Fe-2S_ferredoxin-like_sf"/>
</dbReference>
<dbReference type="InterPro" id="IPR036396">
    <property type="entry name" value="Cyt_P450_sf"/>
</dbReference>
<dbReference type="InterPro" id="IPR002397">
    <property type="entry name" value="Cyt_P450_B"/>
</dbReference>
<keyword evidence="5" id="KW-0408">Iron</keyword>
<keyword evidence="4" id="KW-0560">Oxidoreductase</keyword>
<evidence type="ECO:0000313" key="10">
    <source>
        <dbReference type="Proteomes" id="UP000292445"/>
    </source>
</evidence>
<dbReference type="PROSITE" id="PS00086">
    <property type="entry name" value="CYTOCHROME_P450"/>
    <property type="match status" value="1"/>
</dbReference>
<dbReference type="InterPro" id="IPR001041">
    <property type="entry name" value="2Fe-2S_ferredoxin-type"/>
</dbReference>
<dbReference type="SUPFAM" id="SSF52343">
    <property type="entry name" value="Ferredoxin reductase-like, C-terminal NADP-linked domain"/>
    <property type="match status" value="1"/>
</dbReference>
<dbReference type="CDD" id="cd00207">
    <property type="entry name" value="fer2"/>
    <property type="match status" value="1"/>
</dbReference>
<protein>
    <submittedName>
        <fullName evidence="9">Cytochrome P450</fullName>
    </submittedName>
</protein>
<comment type="caution">
    <text evidence="9">The sequence shown here is derived from an EMBL/GenBank/DDBJ whole genome shotgun (WGS) entry which is preliminary data.</text>
</comment>
<dbReference type="InterPro" id="IPR017938">
    <property type="entry name" value="Riboflavin_synthase-like_b-brl"/>
</dbReference>
<reference evidence="9 10" key="1">
    <citation type="submission" date="2019-02" db="EMBL/GenBank/DDBJ databases">
        <title>Genomic Encyclopedia of Type Strains, Phase IV (KMG-IV): sequencing the most valuable type-strain genomes for metagenomic binning, comparative biology and taxonomic classification.</title>
        <authorList>
            <person name="Goeker M."/>
        </authorList>
    </citation>
    <scope>NUCLEOTIDE SEQUENCE [LARGE SCALE GENOMIC DNA]</scope>
    <source>
        <strain evidence="9 10">K24</strain>
    </source>
</reference>
<evidence type="ECO:0000259" key="8">
    <source>
        <dbReference type="PROSITE" id="PS51384"/>
    </source>
</evidence>
<evidence type="ECO:0000256" key="2">
    <source>
        <dbReference type="ARBA" id="ARBA00022617"/>
    </source>
</evidence>
<dbReference type="PROSITE" id="PS00197">
    <property type="entry name" value="2FE2S_FER_1"/>
    <property type="match status" value="1"/>
</dbReference>
<dbReference type="SUPFAM" id="SSF63380">
    <property type="entry name" value="Riboflavin synthase domain-like"/>
    <property type="match status" value="1"/>
</dbReference>
<dbReference type="InterPro" id="IPR012675">
    <property type="entry name" value="Beta-grasp_dom_sf"/>
</dbReference>
<dbReference type="EMBL" id="SGXC01000001">
    <property type="protein sequence ID" value="RZS84344.1"/>
    <property type="molecule type" value="Genomic_DNA"/>
</dbReference>
<dbReference type="Proteomes" id="UP000292445">
    <property type="component" value="Unassembled WGS sequence"/>
</dbReference>
<dbReference type="PROSITE" id="PS51384">
    <property type="entry name" value="FAD_FR"/>
    <property type="match status" value="1"/>
</dbReference>
<dbReference type="InterPro" id="IPR039261">
    <property type="entry name" value="FNR_nucleotide-bd"/>
</dbReference>
<dbReference type="Gene3D" id="1.10.630.10">
    <property type="entry name" value="Cytochrome P450"/>
    <property type="match status" value="1"/>
</dbReference>
<evidence type="ECO:0000256" key="3">
    <source>
        <dbReference type="ARBA" id="ARBA00022723"/>
    </source>
</evidence>
<evidence type="ECO:0000256" key="4">
    <source>
        <dbReference type="ARBA" id="ARBA00023002"/>
    </source>
</evidence>